<keyword evidence="3" id="KW-1185">Reference proteome</keyword>
<dbReference type="Proteomes" id="UP000012960">
    <property type="component" value="Unplaced"/>
</dbReference>
<dbReference type="InParanoid" id="A0A804L7G5"/>
<protein>
    <submittedName>
        <fullName evidence="1">(wild Malaysian banana) hypothetical protein</fullName>
    </submittedName>
</protein>
<accession>A0A804L7G5</accession>
<evidence type="ECO:0000313" key="2">
    <source>
        <dbReference type="EnsemblPlants" id="Ma11_p13490.1"/>
    </source>
</evidence>
<evidence type="ECO:0000313" key="1">
    <source>
        <dbReference type="EMBL" id="CAG1864488.1"/>
    </source>
</evidence>
<gene>
    <name evidence="1" type="ORF">GSMUA_11400.1</name>
</gene>
<proteinExistence type="predicted"/>
<name>A0A804L7G5_MUSAM</name>
<reference evidence="1" key="1">
    <citation type="submission" date="2021-03" db="EMBL/GenBank/DDBJ databases">
        <authorList>
            <consortium name="Genoscope - CEA"/>
            <person name="William W."/>
        </authorList>
    </citation>
    <scope>NUCLEOTIDE SEQUENCE</scope>
    <source>
        <strain evidence="1">Doubled-haploid Pahang</strain>
    </source>
</reference>
<dbReference type="EnsemblPlants" id="Ma11_t13490.1">
    <property type="protein sequence ID" value="Ma11_p13490.1"/>
    <property type="gene ID" value="Ma11_g13490"/>
</dbReference>
<sequence>MSLVFFYQHCTENMNLLYIPVSFLQTIKSFPPATTVILQWLIWRKVIERGAYGLHWYPLLGEWF</sequence>
<dbReference type="AlphaFoldDB" id="A0A804L7G5"/>
<organism evidence="2 3">
    <name type="scientific">Musa acuminata subsp. malaccensis</name>
    <name type="common">Wild banana</name>
    <name type="synonym">Musa malaccensis</name>
    <dbReference type="NCBI Taxonomy" id="214687"/>
    <lineage>
        <taxon>Eukaryota</taxon>
        <taxon>Viridiplantae</taxon>
        <taxon>Streptophyta</taxon>
        <taxon>Embryophyta</taxon>
        <taxon>Tracheophyta</taxon>
        <taxon>Spermatophyta</taxon>
        <taxon>Magnoliopsida</taxon>
        <taxon>Liliopsida</taxon>
        <taxon>Zingiberales</taxon>
        <taxon>Musaceae</taxon>
        <taxon>Musa</taxon>
    </lineage>
</organism>
<dbReference type="Gramene" id="Ma11_t13490.1">
    <property type="protein sequence ID" value="Ma11_p13490.1"/>
    <property type="gene ID" value="Ma11_g13490"/>
</dbReference>
<dbReference type="EMBL" id="HG996475">
    <property type="protein sequence ID" value="CAG1864488.1"/>
    <property type="molecule type" value="Genomic_DNA"/>
</dbReference>
<reference evidence="2" key="2">
    <citation type="submission" date="2021-05" db="UniProtKB">
        <authorList>
            <consortium name="EnsemblPlants"/>
        </authorList>
    </citation>
    <scope>IDENTIFICATION</scope>
    <source>
        <strain evidence="2">subsp. malaccensis</strain>
    </source>
</reference>
<evidence type="ECO:0000313" key="3">
    <source>
        <dbReference type="Proteomes" id="UP000012960"/>
    </source>
</evidence>